<proteinExistence type="predicted"/>
<feature type="transmembrane region" description="Helical" evidence="1">
    <location>
        <begin position="118"/>
        <end position="135"/>
    </location>
</feature>
<gene>
    <name evidence="2" type="ORF">SAMN05421756_102323</name>
</gene>
<sequence length="421" mass="47102">MILLLWEMAAWFAERRPKRDSIRQPTTSIPEQPPRPYYPEARPFLAEPFFDLVERRGYPRIVLFGLLVVFGLLLAIGAESSHEFWAAGSLARTVADFKIIVGYAPSDNLNYFPLSRDYTAISVSLGAALTVPLIFRNCTLMRSMVQNLVSWDAQSSDGPPAKRVRAEIEELNRSFERAGRSGSVICVALSVLSAVFLYLTFDRQGAFGALATLPSAADADWWASVREGHWIAAVSWLLVCSACCYIFIKNNVLGYCFLRFFWRIRNDAWFGVDPLNEDGYHGWRPLRRLLASVYVAILLSGLPAIVYGQSIGSSSVVYAAPILALLLASIPLLGVAPLVLLKVIGDRYRATQAADIRRAFEERTAQVARDSPRYWREVTEARTRVALVAEMRPRLFRPAVIVIVAALYVVPLVSFVTTYLK</sequence>
<dbReference type="RefSeq" id="WP_139209767.1">
    <property type="nucleotide sequence ID" value="NZ_FOFA01000002.1"/>
</dbReference>
<name>A0A1H9CTM7_9ACTN</name>
<feature type="transmembrane region" description="Helical" evidence="1">
    <location>
        <begin position="61"/>
        <end position="78"/>
    </location>
</feature>
<dbReference type="Proteomes" id="UP000198504">
    <property type="component" value="Unassembled WGS sequence"/>
</dbReference>
<keyword evidence="1" id="KW-1133">Transmembrane helix</keyword>
<feature type="transmembrane region" description="Helical" evidence="1">
    <location>
        <begin position="289"/>
        <end position="310"/>
    </location>
</feature>
<evidence type="ECO:0000313" key="3">
    <source>
        <dbReference type="Proteomes" id="UP000198504"/>
    </source>
</evidence>
<accession>A0A1H9CTM7</accession>
<reference evidence="3" key="1">
    <citation type="submission" date="2016-10" db="EMBL/GenBank/DDBJ databases">
        <authorList>
            <person name="Varghese N."/>
            <person name="Submissions S."/>
        </authorList>
    </citation>
    <scope>NUCLEOTIDE SEQUENCE [LARGE SCALE GENOMIC DNA]</scope>
    <source>
        <strain evidence="3">CGMCC 4.6856</strain>
    </source>
</reference>
<feature type="transmembrane region" description="Helical" evidence="1">
    <location>
        <begin position="230"/>
        <end position="248"/>
    </location>
</feature>
<dbReference type="OrthoDB" id="4073522at2"/>
<keyword evidence="1" id="KW-0472">Membrane</keyword>
<evidence type="ECO:0000256" key="1">
    <source>
        <dbReference type="SAM" id="Phobius"/>
    </source>
</evidence>
<evidence type="ECO:0000313" key="2">
    <source>
        <dbReference type="EMBL" id="SEQ04509.1"/>
    </source>
</evidence>
<feature type="transmembrane region" description="Helical" evidence="1">
    <location>
        <begin position="316"/>
        <end position="341"/>
    </location>
</feature>
<keyword evidence="1" id="KW-0812">Transmembrane</keyword>
<dbReference type="EMBL" id="FOFA01000002">
    <property type="protein sequence ID" value="SEQ04509.1"/>
    <property type="molecule type" value="Genomic_DNA"/>
</dbReference>
<keyword evidence="3" id="KW-1185">Reference proteome</keyword>
<feature type="transmembrane region" description="Helical" evidence="1">
    <location>
        <begin position="399"/>
        <end position="420"/>
    </location>
</feature>
<organism evidence="2 3">
    <name type="scientific">Microlunatus flavus</name>
    <dbReference type="NCBI Taxonomy" id="1036181"/>
    <lineage>
        <taxon>Bacteria</taxon>
        <taxon>Bacillati</taxon>
        <taxon>Actinomycetota</taxon>
        <taxon>Actinomycetes</taxon>
        <taxon>Propionibacteriales</taxon>
        <taxon>Propionibacteriaceae</taxon>
        <taxon>Microlunatus</taxon>
    </lineage>
</organism>
<dbReference type="AlphaFoldDB" id="A0A1H9CTM7"/>
<feature type="transmembrane region" description="Helical" evidence="1">
    <location>
        <begin position="182"/>
        <end position="201"/>
    </location>
</feature>
<protein>
    <submittedName>
        <fullName evidence="2">Uncharacterized protein</fullName>
    </submittedName>
</protein>